<accession>A0A4R3MWV0</accession>
<dbReference type="OrthoDB" id="5775264at2"/>
<dbReference type="AlphaFoldDB" id="A0A4R3MWV0"/>
<dbReference type="EMBL" id="SMAO01000006">
    <property type="protein sequence ID" value="TCT20227.1"/>
    <property type="molecule type" value="Genomic_DNA"/>
</dbReference>
<reference evidence="1 2" key="1">
    <citation type="submission" date="2019-03" db="EMBL/GenBank/DDBJ databases">
        <title>Genomic Encyclopedia of Type Strains, Phase IV (KMG-IV): sequencing the most valuable type-strain genomes for metagenomic binning, comparative biology and taxonomic classification.</title>
        <authorList>
            <person name="Goeker M."/>
        </authorList>
    </citation>
    <scope>NUCLEOTIDE SEQUENCE [LARGE SCALE GENOMIC DNA]</scope>
    <source>
        <strain evidence="1 2">DSM 13587</strain>
    </source>
</reference>
<proteinExistence type="predicted"/>
<dbReference type="RefSeq" id="WP_132977622.1">
    <property type="nucleotide sequence ID" value="NZ_SMAO01000006.1"/>
</dbReference>
<evidence type="ECO:0000313" key="2">
    <source>
        <dbReference type="Proteomes" id="UP000295717"/>
    </source>
</evidence>
<dbReference type="Proteomes" id="UP000295717">
    <property type="component" value="Unassembled WGS sequence"/>
</dbReference>
<sequence length="84" mass="9327">MQAVKAVYRHGRIQLLEPLTDIEDAELLVIVLDREGKTGIPASIFQGIAKDSEQDFQALGMAGFFATDDDSDVDWEQAFDVKAR</sequence>
<name>A0A4R3MWV0_9GAMM</name>
<gene>
    <name evidence="1" type="ORF">EDC35_106154</name>
</gene>
<keyword evidence="2" id="KW-1185">Reference proteome</keyword>
<protein>
    <submittedName>
        <fullName evidence="1">Uncharacterized protein</fullName>
    </submittedName>
</protein>
<comment type="caution">
    <text evidence="1">The sequence shown here is derived from an EMBL/GenBank/DDBJ whole genome shotgun (WGS) entry which is preliminary data.</text>
</comment>
<evidence type="ECO:0000313" key="1">
    <source>
        <dbReference type="EMBL" id="TCT20227.1"/>
    </source>
</evidence>
<organism evidence="1 2">
    <name type="scientific">Thiobaca trueperi</name>
    <dbReference type="NCBI Taxonomy" id="127458"/>
    <lineage>
        <taxon>Bacteria</taxon>
        <taxon>Pseudomonadati</taxon>
        <taxon>Pseudomonadota</taxon>
        <taxon>Gammaproteobacteria</taxon>
        <taxon>Chromatiales</taxon>
        <taxon>Chromatiaceae</taxon>
        <taxon>Thiobaca</taxon>
    </lineage>
</organism>